<protein>
    <submittedName>
        <fullName evidence="3">Uncharacterized protein</fullName>
    </submittedName>
</protein>
<dbReference type="PANTHER" id="PTHR46128:SF344">
    <property type="entry name" value="PENTACOTRIPEPTIDE-REPEAT REGION OF PRORP DOMAIN-CONTAINING PROTEIN"/>
    <property type="match status" value="1"/>
</dbReference>
<feature type="repeat" description="PPR" evidence="2">
    <location>
        <begin position="72"/>
        <end position="106"/>
    </location>
</feature>
<proteinExistence type="inferred from homology"/>
<dbReference type="Proteomes" id="UP000886885">
    <property type="component" value="Chromosome 5D"/>
</dbReference>
<dbReference type="OrthoDB" id="1709053at2759"/>
<dbReference type="PROSITE" id="PS51375">
    <property type="entry name" value="PPR"/>
    <property type="match status" value="4"/>
</dbReference>
<evidence type="ECO:0000313" key="3">
    <source>
        <dbReference type="EMBL" id="KAG6773345.1"/>
    </source>
</evidence>
<dbReference type="Pfam" id="PF01535">
    <property type="entry name" value="PPR"/>
    <property type="match status" value="1"/>
</dbReference>
<dbReference type="EMBL" id="JAAWWB010000010">
    <property type="protein sequence ID" value="KAG6773345.1"/>
    <property type="molecule type" value="Genomic_DNA"/>
</dbReference>
<comment type="similarity">
    <text evidence="1">Belongs to the PPR family. P subfamily.</text>
</comment>
<dbReference type="AlphaFoldDB" id="A0A8X8D0L0"/>
<dbReference type="InterPro" id="IPR050872">
    <property type="entry name" value="PPR_P_subfamily"/>
</dbReference>
<feature type="repeat" description="PPR" evidence="2">
    <location>
        <begin position="107"/>
        <end position="141"/>
    </location>
</feature>
<comment type="caution">
    <text evidence="3">The sequence shown here is derived from an EMBL/GenBank/DDBJ whole genome shotgun (WGS) entry which is preliminary data.</text>
</comment>
<organism evidence="3 4">
    <name type="scientific">Populus tomentosa</name>
    <name type="common">Chinese white poplar</name>
    <dbReference type="NCBI Taxonomy" id="118781"/>
    <lineage>
        <taxon>Eukaryota</taxon>
        <taxon>Viridiplantae</taxon>
        <taxon>Streptophyta</taxon>
        <taxon>Embryophyta</taxon>
        <taxon>Tracheophyta</taxon>
        <taxon>Spermatophyta</taxon>
        <taxon>Magnoliopsida</taxon>
        <taxon>eudicotyledons</taxon>
        <taxon>Gunneridae</taxon>
        <taxon>Pentapetalae</taxon>
        <taxon>rosids</taxon>
        <taxon>fabids</taxon>
        <taxon>Malpighiales</taxon>
        <taxon>Salicaceae</taxon>
        <taxon>Saliceae</taxon>
        <taxon>Populus</taxon>
    </lineage>
</organism>
<evidence type="ECO:0000256" key="2">
    <source>
        <dbReference type="PROSITE-ProRule" id="PRU00708"/>
    </source>
</evidence>
<reference evidence="3" key="1">
    <citation type="journal article" date="2020" name="bioRxiv">
        <title>Hybrid origin of Populus tomentosa Carr. identified through genome sequencing and phylogenomic analysis.</title>
        <authorList>
            <person name="An X."/>
            <person name="Gao K."/>
            <person name="Chen Z."/>
            <person name="Li J."/>
            <person name="Yang X."/>
            <person name="Yang X."/>
            <person name="Zhou J."/>
            <person name="Guo T."/>
            <person name="Zhao T."/>
            <person name="Huang S."/>
            <person name="Miao D."/>
            <person name="Khan W.U."/>
            <person name="Rao P."/>
            <person name="Ye M."/>
            <person name="Lei B."/>
            <person name="Liao W."/>
            <person name="Wang J."/>
            <person name="Ji L."/>
            <person name="Li Y."/>
            <person name="Guo B."/>
            <person name="Mustafa N.S."/>
            <person name="Li S."/>
            <person name="Yun Q."/>
            <person name="Keller S.R."/>
            <person name="Mao J."/>
            <person name="Zhang R."/>
            <person name="Strauss S.H."/>
        </authorList>
    </citation>
    <scope>NUCLEOTIDE SEQUENCE</scope>
    <source>
        <strain evidence="3">GM15</strain>
        <tissue evidence="3">Leaf</tissue>
    </source>
</reference>
<feature type="repeat" description="PPR" evidence="2">
    <location>
        <begin position="3"/>
        <end position="37"/>
    </location>
</feature>
<keyword evidence="4" id="KW-1185">Reference proteome</keyword>
<evidence type="ECO:0000256" key="1">
    <source>
        <dbReference type="ARBA" id="ARBA00007626"/>
    </source>
</evidence>
<accession>A0A8X8D0L0</accession>
<gene>
    <name evidence="3" type="ORF">POTOM_020616</name>
</gene>
<dbReference type="PANTHER" id="PTHR46128">
    <property type="entry name" value="MITOCHONDRIAL GROUP I INTRON SPLICING FACTOR CCM1"/>
    <property type="match status" value="1"/>
</dbReference>
<dbReference type="NCBIfam" id="TIGR00756">
    <property type="entry name" value="PPR"/>
    <property type="match status" value="4"/>
</dbReference>
<dbReference type="InterPro" id="IPR002885">
    <property type="entry name" value="PPR_rpt"/>
</dbReference>
<dbReference type="Pfam" id="PF13041">
    <property type="entry name" value="PPR_2"/>
    <property type="match status" value="2"/>
</dbReference>
<evidence type="ECO:0000313" key="4">
    <source>
        <dbReference type="Proteomes" id="UP000886885"/>
    </source>
</evidence>
<sequence length="262" mass="29601">MPDSCSYNVMIQGFLQIRDSSTAVRLIDEMVGKGFSADSTTFQMLLDLESPDEIISRFMRGSSRVEKKLEPDIILCTILIEGMFIAGKLEVAKELFSKLFADGIRPTIRTYNVMIKGLLKEGLSDEAYDLFRKMEDDGFLPDSCSYNVIIQGFLQNQDSSTAIRLIDEMVGKRFSADLSTFQMLLDLESHDEIISQFMRGSSQGFLGADLNVLLPRLAVFLLRELVSRVSSIPRIYIFRTRAELVKDNPVAIIMLIYSLTVF</sequence>
<name>A0A8X8D0L0_POPTO</name>
<feature type="repeat" description="PPR" evidence="2">
    <location>
        <begin position="142"/>
        <end position="176"/>
    </location>
</feature>